<evidence type="ECO:0000313" key="2">
    <source>
        <dbReference type="Proteomes" id="UP000655759"/>
    </source>
</evidence>
<dbReference type="GO" id="GO:0016855">
    <property type="term" value="F:racemase and epimerase activity, acting on amino acids and derivatives"/>
    <property type="evidence" value="ECO:0007669"/>
    <property type="project" value="InterPro"/>
</dbReference>
<organism evidence="1 2">
    <name type="scientific">Candidatus Nitrosotenuis uzonensis</name>
    <dbReference type="NCBI Taxonomy" id="1407055"/>
    <lineage>
        <taxon>Archaea</taxon>
        <taxon>Nitrososphaerota</taxon>
        <taxon>Candidatus Nitrosotenuis</taxon>
    </lineage>
</organism>
<dbReference type="SUPFAM" id="SSF53681">
    <property type="entry name" value="Aspartate/glutamate racemase"/>
    <property type="match status" value="2"/>
</dbReference>
<evidence type="ECO:0000313" key="1">
    <source>
        <dbReference type="EMBL" id="CAE6488722.1"/>
    </source>
</evidence>
<accession>A0A812EUH8</accession>
<name>A0A812EUH8_9ARCH</name>
<proteinExistence type="predicted"/>
<sequence>MGKIVVFDSGFGSLSIIKSIQKHTKSDIIYFADQKNYPYGMKSPKKLETIIKSNIAYLRKKFKPDLIVVGSNTPSLLFRKLFEDDDTLIGVLPPIQIAQTITKTNSIAILVTKSISQSLELNNYLKNNMSNQIKITIINASPLVDLVESGKFIHDVKLCNDKIISVLKQEFIVNDVDVATLSSTHLPFLLSYMQQLFPNVIFLDPADDVVKQITSHKSFFPSPKNTLKIFSSANSIRFQKNLELIGIKEIVHDLDLD</sequence>
<reference evidence="1" key="1">
    <citation type="submission" date="2021-02" db="EMBL/GenBank/DDBJ databases">
        <authorList>
            <person name="Han P."/>
        </authorList>
    </citation>
    <scope>NUCLEOTIDE SEQUENCE</scope>
    <source>
        <strain evidence="1">Candidatus Nitrosotenuis uzonensis 5A</strain>
    </source>
</reference>
<dbReference type="Proteomes" id="UP000655759">
    <property type="component" value="Unassembled WGS sequence"/>
</dbReference>
<gene>
    <name evidence="1" type="ORF">NUZ5A_20502</name>
</gene>
<dbReference type="InterPro" id="IPR001920">
    <property type="entry name" value="Asp/Glu_race"/>
</dbReference>
<dbReference type="RefSeq" id="WP_205098327.1">
    <property type="nucleotide sequence ID" value="NZ_CAJNAQ010000002.1"/>
</dbReference>
<dbReference type="Gene3D" id="3.40.50.1860">
    <property type="match status" value="2"/>
</dbReference>
<protein>
    <submittedName>
        <fullName evidence="1">Putative Asp/Glu/hydantoin racemase</fullName>
    </submittedName>
</protein>
<comment type="caution">
    <text evidence="1">The sequence shown here is derived from an EMBL/GenBank/DDBJ whole genome shotgun (WGS) entry which is preliminary data.</text>
</comment>
<dbReference type="EMBL" id="CAJNAQ010000002">
    <property type="protein sequence ID" value="CAE6488722.1"/>
    <property type="molecule type" value="Genomic_DNA"/>
</dbReference>
<dbReference type="AlphaFoldDB" id="A0A812EUH8"/>